<dbReference type="Pfam" id="PF12625">
    <property type="entry name" value="Arabinose_bd"/>
    <property type="match status" value="1"/>
</dbReference>
<evidence type="ECO:0000259" key="4">
    <source>
        <dbReference type="PROSITE" id="PS01124"/>
    </source>
</evidence>
<keyword evidence="6" id="KW-1185">Reference proteome</keyword>
<organism evidence="5 6">
    <name type="scientific">Paraperlucidibaca wandonensis</name>
    <dbReference type="NCBI Taxonomy" id="1268273"/>
    <lineage>
        <taxon>Bacteria</taxon>
        <taxon>Pseudomonadati</taxon>
        <taxon>Pseudomonadota</taxon>
        <taxon>Gammaproteobacteria</taxon>
        <taxon>Moraxellales</taxon>
        <taxon>Moraxellaceae</taxon>
        <taxon>Paraperlucidibaca</taxon>
    </lineage>
</organism>
<evidence type="ECO:0000256" key="2">
    <source>
        <dbReference type="ARBA" id="ARBA00023125"/>
    </source>
</evidence>
<dbReference type="SUPFAM" id="SSF46689">
    <property type="entry name" value="Homeodomain-like"/>
    <property type="match status" value="1"/>
</dbReference>
<dbReference type="EMBL" id="JBHTIT010000001">
    <property type="protein sequence ID" value="MFD0949082.1"/>
    <property type="molecule type" value="Genomic_DNA"/>
</dbReference>
<dbReference type="InterPro" id="IPR018060">
    <property type="entry name" value="HTH_AraC"/>
</dbReference>
<comment type="caution">
    <text evidence="5">The sequence shown here is derived from an EMBL/GenBank/DDBJ whole genome shotgun (WGS) entry which is preliminary data.</text>
</comment>
<dbReference type="InterPro" id="IPR009057">
    <property type="entry name" value="Homeodomain-like_sf"/>
</dbReference>
<dbReference type="Pfam" id="PF12833">
    <property type="entry name" value="HTH_18"/>
    <property type="match status" value="1"/>
</dbReference>
<name>A0ABW3HDZ8_9GAMM</name>
<evidence type="ECO:0000256" key="1">
    <source>
        <dbReference type="ARBA" id="ARBA00023015"/>
    </source>
</evidence>
<keyword evidence="3" id="KW-0804">Transcription</keyword>
<dbReference type="PANTHER" id="PTHR47894:SF1">
    <property type="entry name" value="HTH-TYPE TRANSCRIPTIONAL REGULATOR VQSM"/>
    <property type="match status" value="1"/>
</dbReference>
<dbReference type="PROSITE" id="PS01124">
    <property type="entry name" value="HTH_ARAC_FAMILY_2"/>
    <property type="match status" value="1"/>
</dbReference>
<evidence type="ECO:0000313" key="5">
    <source>
        <dbReference type="EMBL" id="MFD0949082.1"/>
    </source>
</evidence>
<reference evidence="6" key="1">
    <citation type="journal article" date="2019" name="Int. J. Syst. Evol. Microbiol.">
        <title>The Global Catalogue of Microorganisms (GCM) 10K type strain sequencing project: providing services to taxonomists for standard genome sequencing and annotation.</title>
        <authorList>
            <consortium name="The Broad Institute Genomics Platform"/>
            <consortium name="The Broad Institute Genome Sequencing Center for Infectious Disease"/>
            <person name="Wu L."/>
            <person name="Ma J."/>
        </authorList>
    </citation>
    <scope>NUCLEOTIDE SEQUENCE [LARGE SCALE GENOMIC DNA]</scope>
    <source>
        <strain evidence="6">CCUG 63419</strain>
    </source>
</reference>
<accession>A0ABW3HDZ8</accession>
<gene>
    <name evidence="5" type="ORF">ACFQ0F_01510</name>
</gene>
<dbReference type="RefSeq" id="WP_379068328.1">
    <property type="nucleotide sequence ID" value="NZ_JBHTIT010000001.1"/>
</dbReference>
<proteinExistence type="predicted"/>
<keyword evidence="2" id="KW-0238">DNA-binding</keyword>
<dbReference type="PANTHER" id="PTHR47894">
    <property type="entry name" value="HTH-TYPE TRANSCRIPTIONAL REGULATOR GADX"/>
    <property type="match status" value="1"/>
</dbReference>
<protein>
    <submittedName>
        <fullName evidence="5">AraC family transcriptional regulator ligand-binding domain-containing protein</fullName>
    </submittedName>
</protein>
<evidence type="ECO:0000256" key="3">
    <source>
        <dbReference type="ARBA" id="ARBA00023163"/>
    </source>
</evidence>
<dbReference type="Proteomes" id="UP001597044">
    <property type="component" value="Unassembled WGS sequence"/>
</dbReference>
<dbReference type="InterPro" id="IPR032687">
    <property type="entry name" value="AraC-type_N"/>
</dbReference>
<evidence type="ECO:0000313" key="6">
    <source>
        <dbReference type="Proteomes" id="UP001597044"/>
    </source>
</evidence>
<dbReference type="Gene3D" id="1.10.10.60">
    <property type="entry name" value="Homeodomain-like"/>
    <property type="match status" value="1"/>
</dbReference>
<sequence>MKNSSSAASIDPSALDLLSSFLDQEDLQAVDLRTQLRELRTSSRVAIETWWQLLEAIHALCPRDDLGLKIGQCLQPHHAGVLGYLGIYSTTLGQALMRFHRFQPLLHNLVPTVFRAEAGVVIVGWSIERRSTQLSDDVFFSGLMRFISLLTGRNDIKPILMKSPNSPPAHRALYERFYGCPVEFLASVSELHFPAHFMTLAVNTQDPYLSGLLERQAEAMLQALPKLDPLLSDVQQAILGIMQDGAPTMAQVAMRIGLAERSLYRALETRGMGFKTLVNSLRFELAKDYLCDSDLSLPEISLLLGFADQSVFTRAFRQWSGTTPLKWRKAN</sequence>
<keyword evidence="1" id="KW-0805">Transcription regulation</keyword>
<dbReference type="SMART" id="SM00342">
    <property type="entry name" value="HTH_ARAC"/>
    <property type="match status" value="1"/>
</dbReference>
<feature type="domain" description="HTH araC/xylS-type" evidence="4">
    <location>
        <begin position="232"/>
        <end position="330"/>
    </location>
</feature>